<organism evidence="2 3">
    <name type="scientific">Mesotoga infera</name>
    <dbReference type="NCBI Taxonomy" id="1236046"/>
    <lineage>
        <taxon>Bacteria</taxon>
        <taxon>Thermotogati</taxon>
        <taxon>Thermotogota</taxon>
        <taxon>Thermotogae</taxon>
        <taxon>Kosmotogales</taxon>
        <taxon>Kosmotogaceae</taxon>
        <taxon>Mesotoga</taxon>
    </lineage>
</organism>
<sequence length="424" mass="48725">MRKKRTEPVSISSGFVLHENEYVLLSFHGDTKRAVSILNTDELIQSLEEIKKRKEMELPRLLRPYFEEIDMKNRAVLVFGSRGVGKTTFLLNRFRDRRMLYLSADNPLVATTDLWSIASTAFVRGYEGIIVDEAHYARDWSVHLKAIYDAYPTKLIIASDSSSLILRQGIADLSRRFSRVRIPLMSLREYIYLRDGALLPLLSPFALDSSVVKEIMGSTNVLAAFEEYLDRGFRPSYLEWDYKEQIEHIIEKTIHGDVPFFVPQISDIHFRLMSAVLGFLAISKVPTLNIERMCREWGIGKRKLYELLSVMDATGIIRIIFKENDNRTFSKGEKIFFGDPSFYSIGSKNTGTRREAYVAEAFEDAGSRVFACPDERNGDFLINETLVEVGGKNKKKKHADFVIRDDTDVPHLNCIPMWILGFQY</sequence>
<dbReference type="SUPFAM" id="SSF52540">
    <property type="entry name" value="P-loop containing nucleoside triphosphate hydrolases"/>
    <property type="match status" value="1"/>
</dbReference>
<protein>
    <submittedName>
        <fullName evidence="2">Putative ATPase (AAA+ superfamily)</fullName>
    </submittedName>
</protein>
<evidence type="ECO:0000259" key="1">
    <source>
        <dbReference type="SMART" id="SM00382"/>
    </source>
</evidence>
<dbReference type="Pfam" id="PF13173">
    <property type="entry name" value="AAA_14"/>
    <property type="match status" value="1"/>
</dbReference>
<feature type="domain" description="AAA+ ATPase" evidence="1">
    <location>
        <begin position="72"/>
        <end position="186"/>
    </location>
</feature>
<dbReference type="InterPro" id="IPR003593">
    <property type="entry name" value="AAA+_ATPase"/>
</dbReference>
<evidence type="ECO:0000313" key="3">
    <source>
        <dbReference type="Proteomes" id="UP000250796"/>
    </source>
</evidence>
<dbReference type="AlphaFoldDB" id="A0A7Z7PN68"/>
<name>A0A7Z7PN68_9BACT</name>
<gene>
    <name evidence="2" type="ORF">MESINF_1157</name>
</gene>
<dbReference type="KEGG" id="minf:MESINF_1157"/>
<dbReference type="InterPro" id="IPR041682">
    <property type="entry name" value="AAA_14"/>
</dbReference>
<dbReference type="SMART" id="SM00382">
    <property type="entry name" value="AAA"/>
    <property type="match status" value="1"/>
</dbReference>
<keyword evidence="3" id="KW-1185">Reference proteome</keyword>
<reference evidence="2 3" key="1">
    <citation type="submission" date="2017-01" db="EMBL/GenBank/DDBJ databases">
        <authorList>
            <person name="Erauso G."/>
        </authorList>
    </citation>
    <scope>NUCLEOTIDE SEQUENCE [LARGE SCALE GENOMIC DNA]</scope>
    <source>
        <strain evidence="2">MESINF1</strain>
    </source>
</reference>
<dbReference type="RefSeq" id="WP_231936879.1">
    <property type="nucleotide sequence ID" value="NZ_LS974202.1"/>
</dbReference>
<dbReference type="PANTHER" id="PTHR42990:SF1">
    <property type="entry name" value="AAA+ ATPASE DOMAIN-CONTAINING PROTEIN"/>
    <property type="match status" value="1"/>
</dbReference>
<proteinExistence type="predicted"/>
<dbReference type="PANTHER" id="PTHR42990">
    <property type="entry name" value="ATPASE"/>
    <property type="match status" value="1"/>
</dbReference>
<dbReference type="InterPro" id="IPR027417">
    <property type="entry name" value="P-loop_NTPase"/>
</dbReference>
<dbReference type="EMBL" id="LS974202">
    <property type="protein sequence ID" value="SSC12601.1"/>
    <property type="molecule type" value="Genomic_DNA"/>
</dbReference>
<evidence type="ECO:0000313" key="2">
    <source>
        <dbReference type="EMBL" id="SSC12601.1"/>
    </source>
</evidence>
<dbReference type="Proteomes" id="UP000250796">
    <property type="component" value="Chromosome MESINF"/>
</dbReference>
<accession>A0A7Z7PN68</accession>